<evidence type="ECO:0000313" key="2">
    <source>
        <dbReference type="Proteomes" id="UP000218165"/>
    </source>
</evidence>
<organism evidence="1 2">
    <name type="scientific">Brachybacterium vulturis</name>
    <dbReference type="NCBI Taxonomy" id="2017484"/>
    <lineage>
        <taxon>Bacteria</taxon>
        <taxon>Bacillati</taxon>
        <taxon>Actinomycetota</taxon>
        <taxon>Actinomycetes</taxon>
        <taxon>Micrococcales</taxon>
        <taxon>Dermabacteraceae</taxon>
        <taxon>Brachybacterium</taxon>
    </lineage>
</organism>
<dbReference type="KEGG" id="brz:CFK38_11540"/>
<dbReference type="EMBL" id="CP023563">
    <property type="protein sequence ID" value="ATG52084.1"/>
    <property type="molecule type" value="Genomic_DNA"/>
</dbReference>
<dbReference type="OrthoDB" id="8220at43668"/>
<dbReference type="AlphaFoldDB" id="A0A291GQ37"/>
<gene>
    <name evidence="1" type="ORF">CFK38_11540</name>
</gene>
<reference evidence="2" key="1">
    <citation type="submission" date="2017-09" db="EMBL/GenBank/DDBJ databases">
        <title>Brachybacterium sp. VM2412.</title>
        <authorList>
            <person name="Tak E.J."/>
            <person name="Bae J.-W."/>
        </authorList>
    </citation>
    <scope>NUCLEOTIDE SEQUENCE [LARGE SCALE GENOMIC DNA]</scope>
    <source>
        <strain evidence="2">VM2412</strain>
    </source>
</reference>
<protein>
    <submittedName>
        <fullName evidence="1">Uncharacterized protein</fullName>
    </submittedName>
</protein>
<dbReference type="Proteomes" id="UP000218165">
    <property type="component" value="Chromosome"/>
</dbReference>
<proteinExistence type="predicted"/>
<keyword evidence="2" id="KW-1185">Reference proteome</keyword>
<name>A0A291GQ37_9MICO</name>
<dbReference type="RefSeq" id="WP_096803201.1">
    <property type="nucleotide sequence ID" value="NZ_CP023563.1"/>
</dbReference>
<sequence length="86" mass="9746">MCWQPCFADRRPGTDFCPQCWMLLAAHPADRVRAGVASRRDVPVDVLEYLTDDLSAPVAFNARDLLDQITDRENRRHANDRSGSES</sequence>
<accession>A0A291GQ37</accession>
<evidence type="ECO:0000313" key="1">
    <source>
        <dbReference type="EMBL" id="ATG52084.1"/>
    </source>
</evidence>